<organism evidence="2 3">
    <name type="scientific">Aphanizomenon flos-aquae WA102</name>
    <dbReference type="NCBI Taxonomy" id="1710896"/>
    <lineage>
        <taxon>Bacteria</taxon>
        <taxon>Bacillati</taxon>
        <taxon>Cyanobacteriota</taxon>
        <taxon>Cyanophyceae</taxon>
        <taxon>Nostocales</taxon>
        <taxon>Aphanizomenonaceae</taxon>
        <taxon>Aphanizomenon</taxon>
    </lineage>
</organism>
<name>A0A1B7X8C2_APHFL</name>
<dbReference type="Proteomes" id="UP000092093">
    <property type="component" value="Unassembled WGS sequence"/>
</dbReference>
<dbReference type="AlphaFoldDB" id="A0A1B7X8C2"/>
<accession>A0A1B7X8C2</accession>
<evidence type="ECO:0000256" key="1">
    <source>
        <dbReference type="SAM" id="MobiDB-lite"/>
    </source>
</evidence>
<evidence type="ECO:0000313" key="2">
    <source>
        <dbReference type="EMBL" id="OBQ45633.1"/>
    </source>
</evidence>
<feature type="region of interest" description="Disordered" evidence="1">
    <location>
        <begin position="1"/>
        <end position="21"/>
    </location>
</feature>
<gene>
    <name evidence="2" type="ORF">AN484_01305</name>
</gene>
<protein>
    <submittedName>
        <fullName evidence="2">Uncharacterized protein</fullName>
    </submittedName>
</protein>
<proteinExistence type="predicted"/>
<dbReference type="EMBL" id="LJOW01000002">
    <property type="protein sequence ID" value="OBQ45633.1"/>
    <property type="molecule type" value="Genomic_DNA"/>
</dbReference>
<comment type="caution">
    <text evidence="2">The sequence shown here is derived from an EMBL/GenBank/DDBJ whole genome shotgun (WGS) entry which is preliminary data.</text>
</comment>
<evidence type="ECO:0000313" key="3">
    <source>
        <dbReference type="Proteomes" id="UP000092093"/>
    </source>
</evidence>
<sequence>MNMQDPRKKKKQLPKMKGQVGESRAKIIEKHYDWGLYVYKKANGKWFTDGNGSVLNIESMKGDILQISKLKEAAKYYGDEGDGTCVFVPGLTRISEEEYSEQKQRLSEGLIPSMNDLGAVQAAKDTIAKYGSDD</sequence>
<reference evidence="2 3" key="1">
    <citation type="submission" date="2015-09" db="EMBL/GenBank/DDBJ databases">
        <title>Aphanizomenon flos-aquae WA102.</title>
        <authorList>
            <person name="Driscoll C."/>
        </authorList>
    </citation>
    <scope>NUCLEOTIDE SEQUENCE [LARGE SCALE GENOMIC DNA]</scope>
    <source>
        <strain evidence="2">WA102</strain>
    </source>
</reference>